<keyword evidence="1" id="KW-0812">Transmembrane</keyword>
<dbReference type="Proteomes" id="UP001295684">
    <property type="component" value="Unassembled WGS sequence"/>
</dbReference>
<proteinExistence type="predicted"/>
<feature type="transmembrane region" description="Helical" evidence="1">
    <location>
        <begin position="120"/>
        <end position="145"/>
    </location>
</feature>
<feature type="transmembrane region" description="Helical" evidence="1">
    <location>
        <begin position="49"/>
        <end position="73"/>
    </location>
</feature>
<reference evidence="2" key="1">
    <citation type="submission" date="2023-07" db="EMBL/GenBank/DDBJ databases">
        <authorList>
            <consortium name="AG Swart"/>
            <person name="Singh M."/>
            <person name="Singh A."/>
            <person name="Seah K."/>
            <person name="Emmerich C."/>
        </authorList>
    </citation>
    <scope>NUCLEOTIDE SEQUENCE</scope>
    <source>
        <strain evidence="2">DP1</strain>
    </source>
</reference>
<evidence type="ECO:0008006" key="4">
    <source>
        <dbReference type="Google" id="ProtNLM"/>
    </source>
</evidence>
<keyword evidence="1" id="KW-0472">Membrane</keyword>
<comment type="caution">
    <text evidence="2">The sequence shown here is derived from an EMBL/GenBank/DDBJ whole genome shotgun (WGS) entry which is preliminary data.</text>
</comment>
<dbReference type="EMBL" id="CAMPGE010024004">
    <property type="protein sequence ID" value="CAI2381875.1"/>
    <property type="molecule type" value="Genomic_DNA"/>
</dbReference>
<feature type="transmembrane region" description="Helical" evidence="1">
    <location>
        <begin position="20"/>
        <end position="37"/>
    </location>
</feature>
<keyword evidence="1" id="KW-1133">Transmembrane helix</keyword>
<evidence type="ECO:0000313" key="2">
    <source>
        <dbReference type="EMBL" id="CAI2381875.1"/>
    </source>
</evidence>
<keyword evidence="3" id="KW-1185">Reference proteome</keyword>
<feature type="transmembrane region" description="Helical" evidence="1">
    <location>
        <begin position="94"/>
        <end position="114"/>
    </location>
</feature>
<sequence length="178" mass="20087">MLRDQRKGESINSAAYPLQLFSVGFIVLQALNIYEWLWEIQPTLNTVYLVYAMVSTAFKFDLTLLGIALSVIYQNKPVKATPISKNVKATVNSFFILGGILTIVQLTVTLLAMHQYTFSVLWTLLLLMVGQSILEVIVFTMMLFFSKLVMNQYEAQVEENLKADKLTKQEPLAAPTQA</sequence>
<evidence type="ECO:0000313" key="3">
    <source>
        <dbReference type="Proteomes" id="UP001295684"/>
    </source>
</evidence>
<gene>
    <name evidence="2" type="ORF">ECRASSUSDP1_LOCUS23341</name>
</gene>
<dbReference type="AlphaFoldDB" id="A0AAD2D6S0"/>
<accession>A0AAD2D6S0</accession>
<evidence type="ECO:0000256" key="1">
    <source>
        <dbReference type="SAM" id="Phobius"/>
    </source>
</evidence>
<protein>
    <recommendedName>
        <fullName evidence="4">Transmembrane protein</fullName>
    </recommendedName>
</protein>
<organism evidence="2 3">
    <name type="scientific">Euplotes crassus</name>
    <dbReference type="NCBI Taxonomy" id="5936"/>
    <lineage>
        <taxon>Eukaryota</taxon>
        <taxon>Sar</taxon>
        <taxon>Alveolata</taxon>
        <taxon>Ciliophora</taxon>
        <taxon>Intramacronucleata</taxon>
        <taxon>Spirotrichea</taxon>
        <taxon>Hypotrichia</taxon>
        <taxon>Euplotida</taxon>
        <taxon>Euplotidae</taxon>
        <taxon>Moneuplotes</taxon>
    </lineage>
</organism>
<name>A0AAD2D6S0_EUPCR</name>